<organism evidence="2 3">
    <name type="scientific">Chromohalobacter japonicus</name>
    <dbReference type="NCBI Taxonomy" id="223900"/>
    <lineage>
        <taxon>Bacteria</taxon>
        <taxon>Pseudomonadati</taxon>
        <taxon>Pseudomonadota</taxon>
        <taxon>Gammaproteobacteria</taxon>
        <taxon>Oceanospirillales</taxon>
        <taxon>Halomonadaceae</taxon>
        <taxon>Chromohalobacter</taxon>
    </lineage>
</organism>
<proteinExistence type="predicted"/>
<feature type="domain" description="GST N-terminal" evidence="1">
    <location>
        <begin position="30"/>
        <end position="113"/>
    </location>
</feature>
<comment type="caution">
    <text evidence="2">The sequence shown here is derived from an EMBL/GenBank/DDBJ whole genome shotgun (WGS) entry which is preliminary data.</text>
</comment>
<dbReference type="InterPro" id="IPR004045">
    <property type="entry name" value="Glutathione_S-Trfase_N"/>
</dbReference>
<dbReference type="Proteomes" id="UP000186806">
    <property type="component" value="Unassembled WGS sequence"/>
</dbReference>
<dbReference type="PROSITE" id="PS50404">
    <property type="entry name" value="GST_NTER"/>
    <property type="match status" value="1"/>
</dbReference>
<gene>
    <name evidence="2" type="ORF">BTW10_03195</name>
</gene>
<dbReference type="PANTHER" id="PTHR45288">
    <property type="entry name" value="THIOREDOXIN FAMILY PROTEIN"/>
    <property type="match status" value="1"/>
</dbReference>
<reference evidence="2 3" key="1">
    <citation type="submission" date="2016-12" db="EMBL/GenBank/DDBJ databases">
        <title>Draft genome sequences of strains Salinicola socius SMB35, Salinicola sp. MH3R3-1 and Chromohalobacter sp. SMB17 from the Verkhnekamsk potash mining region of Russia.</title>
        <authorList>
            <person name="Mavrodi D.V."/>
            <person name="Olsson B.E."/>
            <person name="Korsakova E.S."/>
            <person name="Pyankova A."/>
            <person name="Mavrodi O.V."/>
            <person name="Plotnikova E.G."/>
        </authorList>
    </citation>
    <scope>NUCLEOTIDE SEQUENCE [LARGE SCALE GENOMIC DNA]</scope>
    <source>
        <strain evidence="2 3">SMB17</strain>
    </source>
</reference>
<evidence type="ECO:0000313" key="2">
    <source>
        <dbReference type="EMBL" id="OLO12489.1"/>
    </source>
</evidence>
<dbReference type="PANTHER" id="PTHR45288:SF1">
    <property type="entry name" value="THIOREDOXIN FAMILY PROTEIN"/>
    <property type="match status" value="1"/>
</dbReference>
<dbReference type="PROSITE" id="PS51354">
    <property type="entry name" value="GLUTAREDOXIN_2"/>
    <property type="match status" value="1"/>
</dbReference>
<dbReference type="EMBL" id="MSDQ01000006">
    <property type="protein sequence ID" value="OLO12489.1"/>
    <property type="molecule type" value="Genomic_DNA"/>
</dbReference>
<dbReference type="RefSeq" id="WP_075368132.1">
    <property type="nucleotide sequence ID" value="NZ_MSDQ01000006.1"/>
</dbReference>
<keyword evidence="3" id="KW-1185">Reference proteome</keyword>
<accession>A0A1Q8TFM2</accession>
<dbReference type="AlphaFoldDB" id="A0A1Q8TFM2"/>
<dbReference type="PROSITE" id="PS00195">
    <property type="entry name" value="GLUTAREDOXIN_1"/>
    <property type="match status" value="1"/>
</dbReference>
<dbReference type="Pfam" id="PF13417">
    <property type="entry name" value="GST_N_3"/>
    <property type="match status" value="1"/>
</dbReference>
<sequence>MLTMIRRLLGDKDMPERSPQAKEEADREARKLALYHFEGCPFCWKVRRALTKLRVDITMHDIHKDPAARAQLVAGGGKQTVPCLRIDEGGTTTWLYESSDIVEYLKHRFAVSPSA</sequence>
<dbReference type="InterPro" id="IPR036249">
    <property type="entry name" value="Thioredoxin-like_sf"/>
</dbReference>
<protein>
    <recommendedName>
        <fullName evidence="1">GST N-terminal domain-containing protein</fullName>
    </recommendedName>
</protein>
<evidence type="ECO:0000313" key="3">
    <source>
        <dbReference type="Proteomes" id="UP000186806"/>
    </source>
</evidence>
<dbReference type="InterPro" id="IPR011767">
    <property type="entry name" value="GLR_AS"/>
</dbReference>
<evidence type="ECO:0000259" key="1">
    <source>
        <dbReference type="PROSITE" id="PS50404"/>
    </source>
</evidence>
<name>A0A1Q8TFM2_9GAMM</name>
<dbReference type="SUPFAM" id="SSF52833">
    <property type="entry name" value="Thioredoxin-like"/>
    <property type="match status" value="1"/>
</dbReference>
<dbReference type="Gene3D" id="3.40.30.10">
    <property type="entry name" value="Glutaredoxin"/>
    <property type="match status" value="1"/>
</dbReference>